<dbReference type="CDD" id="cd01824">
    <property type="entry name" value="Phospholipase_B_like"/>
    <property type="match status" value="1"/>
</dbReference>
<dbReference type="InterPro" id="IPR001087">
    <property type="entry name" value="GDSL"/>
</dbReference>
<dbReference type="GO" id="GO:0004620">
    <property type="term" value="F:phospholipase activity"/>
    <property type="evidence" value="ECO:0007669"/>
    <property type="project" value="InterPro"/>
</dbReference>
<dbReference type="PANTHER" id="PTHR21325">
    <property type="entry name" value="PHOSPHOLIPASE B, PLB1"/>
    <property type="match status" value="1"/>
</dbReference>
<keyword evidence="2" id="KW-1185">Reference proteome</keyword>
<reference evidence="1" key="1">
    <citation type="submission" date="2020-05" db="UniProtKB">
        <authorList>
            <consortium name="EnsemblMetazoa"/>
        </authorList>
    </citation>
    <scope>IDENTIFICATION</scope>
    <source>
        <strain evidence="1">TTRI</strain>
    </source>
</reference>
<accession>A0A1A9UX79</accession>
<evidence type="ECO:0000313" key="2">
    <source>
        <dbReference type="Proteomes" id="UP000078200"/>
    </source>
</evidence>
<protein>
    <recommendedName>
        <fullName evidence="3">Triacylglycerol lipase</fullName>
    </recommendedName>
</protein>
<evidence type="ECO:0008006" key="3">
    <source>
        <dbReference type="Google" id="ProtNLM"/>
    </source>
</evidence>
<evidence type="ECO:0000313" key="1">
    <source>
        <dbReference type="EnsemblMetazoa" id="GAUT018749-PA"/>
    </source>
</evidence>
<dbReference type="PANTHER" id="PTHR21325:SF31">
    <property type="entry name" value="GH22081P-RELATED"/>
    <property type="match status" value="1"/>
</dbReference>
<dbReference type="AlphaFoldDB" id="A0A1A9UX79"/>
<proteinExistence type="predicted"/>
<dbReference type="SUPFAM" id="SSF52266">
    <property type="entry name" value="SGNH hydrolase"/>
    <property type="match status" value="1"/>
</dbReference>
<dbReference type="Gene3D" id="3.40.50.1110">
    <property type="entry name" value="SGNH hydrolase"/>
    <property type="match status" value="1"/>
</dbReference>
<organism evidence="1 2">
    <name type="scientific">Glossina austeni</name>
    <name type="common">Savannah tsetse fly</name>
    <dbReference type="NCBI Taxonomy" id="7395"/>
    <lineage>
        <taxon>Eukaryota</taxon>
        <taxon>Metazoa</taxon>
        <taxon>Ecdysozoa</taxon>
        <taxon>Arthropoda</taxon>
        <taxon>Hexapoda</taxon>
        <taxon>Insecta</taxon>
        <taxon>Pterygota</taxon>
        <taxon>Neoptera</taxon>
        <taxon>Endopterygota</taxon>
        <taxon>Diptera</taxon>
        <taxon>Brachycera</taxon>
        <taxon>Muscomorpha</taxon>
        <taxon>Hippoboscoidea</taxon>
        <taxon>Glossinidae</taxon>
        <taxon>Glossina</taxon>
    </lineage>
</organism>
<name>A0A1A9UX79_GLOAU</name>
<dbReference type="VEuPathDB" id="VectorBase:GAUT018749"/>
<dbReference type="Proteomes" id="UP000078200">
    <property type="component" value="Unassembled WGS sequence"/>
</dbReference>
<dbReference type="InterPro" id="IPR038885">
    <property type="entry name" value="PLB1"/>
</dbReference>
<dbReference type="Pfam" id="PF00657">
    <property type="entry name" value="Lipase_GDSL"/>
    <property type="match status" value="1"/>
</dbReference>
<dbReference type="EnsemblMetazoa" id="GAUT018749-RA">
    <property type="protein sequence ID" value="GAUT018749-PA"/>
    <property type="gene ID" value="GAUT018749"/>
</dbReference>
<dbReference type="STRING" id="7395.A0A1A9UX79"/>
<dbReference type="GO" id="GO:0006644">
    <property type="term" value="P:phospholipid metabolic process"/>
    <property type="evidence" value="ECO:0007669"/>
    <property type="project" value="TreeGrafter"/>
</dbReference>
<dbReference type="InterPro" id="IPR036514">
    <property type="entry name" value="SGNH_hydro_sf"/>
</dbReference>
<dbReference type="InterPro" id="IPR035547">
    <property type="entry name" value="Phospholipase_B"/>
</dbReference>
<sequence>MATRYERTCVQPSISDRLTSFLGLNNLLCSGKRSFMSINFFYCLLVVTIEEIFLRPINADVTDAEDKALYFLKMSGIHRQTFNWDKAKNGELLVTNLENMRDALVNVRATLQQQAADNKRRLQSYNWKQGKIQKPVEGGTPFPCNLTNVCSTDPPTSVDRLRPGDIDVVAAIGDSLSSGNGALSQHILHLVTEFRGLSFSGGGAANWRKYLTLPNILKVFNPNLYGYATDSRLAIDKSAYLNIAEPIMMSRDLEYQSRVLIARMRQDPHIDMERHWKLLTIFVGNNDFCTDFCHYDNKTIFLRNHEKDLLNALRLLKENVPRLLVNLLTIPNLISSLHNHLKKVNWMCQTIQRFVCHCIFSDRYDNNYIQMISNLMQQWQDIDQRVANLAEFQTDNFAVIFHPFVVNASFPLLSNGALDMRYLSNDCFHFSQLGQATAANALWNSMLQPDGQKQVDMNEPFNRFECPSMTRPFIATLRNSAKVKS</sequence>